<dbReference type="InterPro" id="IPR000156">
    <property type="entry name" value="Ran_bind_dom"/>
</dbReference>
<gene>
    <name evidence="3" type="ORF">SMAR0320_LOCUS9941</name>
</gene>
<dbReference type="PANTHER" id="PTHR23138">
    <property type="entry name" value="RAN BINDING PROTEIN"/>
    <property type="match status" value="1"/>
</dbReference>
<dbReference type="GO" id="GO:0005096">
    <property type="term" value="F:GTPase activator activity"/>
    <property type="evidence" value="ECO:0007669"/>
    <property type="project" value="TreeGrafter"/>
</dbReference>
<dbReference type="InterPro" id="IPR011993">
    <property type="entry name" value="PH-like_dom_sf"/>
</dbReference>
<dbReference type="EMBL" id="HBGZ01013923">
    <property type="protein sequence ID" value="CAD9599885.1"/>
    <property type="molecule type" value="Transcribed_RNA"/>
</dbReference>
<dbReference type="SUPFAM" id="SSF50729">
    <property type="entry name" value="PH domain-like"/>
    <property type="match status" value="1"/>
</dbReference>
<organism evidence="3">
    <name type="scientific">Skeletonema marinoi</name>
    <dbReference type="NCBI Taxonomy" id="267567"/>
    <lineage>
        <taxon>Eukaryota</taxon>
        <taxon>Sar</taxon>
        <taxon>Stramenopiles</taxon>
        <taxon>Ochrophyta</taxon>
        <taxon>Bacillariophyta</taxon>
        <taxon>Coscinodiscophyceae</taxon>
        <taxon>Thalassiosirophycidae</taxon>
        <taxon>Thalassiosirales</taxon>
        <taxon>Skeletonemataceae</taxon>
        <taxon>Skeletonema</taxon>
        <taxon>Skeletonema marinoi-dohrnii complex</taxon>
    </lineage>
</organism>
<reference evidence="3" key="1">
    <citation type="submission" date="2021-01" db="EMBL/GenBank/DDBJ databases">
        <authorList>
            <person name="Corre E."/>
            <person name="Pelletier E."/>
            <person name="Niang G."/>
            <person name="Scheremetjew M."/>
            <person name="Finn R."/>
            <person name="Kale V."/>
            <person name="Holt S."/>
            <person name="Cochrane G."/>
            <person name="Meng A."/>
            <person name="Brown T."/>
            <person name="Cohen L."/>
        </authorList>
    </citation>
    <scope>NUCLEOTIDE SEQUENCE</scope>
    <source>
        <strain evidence="3">SM1012Den-03</strain>
    </source>
</reference>
<dbReference type="GO" id="GO:0005643">
    <property type="term" value="C:nuclear pore"/>
    <property type="evidence" value="ECO:0007669"/>
    <property type="project" value="TreeGrafter"/>
</dbReference>
<sequence length="249" mass="28041">MEYIIPCRGKRRRIVCSDDGVKEEANPTNQTATDEQSSRNRAESVASTAATNPESDTDEDEDPLAEEANQLQNEIILKKLQRANGEGDEVQLLHTSSRAKLFEYVKGNDGNDDEGTWAYRGEGQVKFIRCLEEGYNRGMIRMELTKNCTLEVLMCHECTHEDAMHMNSNRGKAYTWICKDWAYNTTKKTFAIRFDDSMQALEWKQMFEQSKINNCNVRRGVGVPDAAAVDDVTSTFKSLSTATAASPSK</sequence>
<feature type="region of interest" description="Disordered" evidence="1">
    <location>
        <begin position="18"/>
        <end position="64"/>
    </location>
</feature>
<dbReference type="PROSITE" id="PS50196">
    <property type="entry name" value="RANBD1"/>
    <property type="match status" value="1"/>
</dbReference>
<evidence type="ECO:0000313" key="3">
    <source>
        <dbReference type="EMBL" id="CAD9599885.1"/>
    </source>
</evidence>
<protein>
    <recommendedName>
        <fullName evidence="2">RanBD1 domain-containing protein</fullName>
    </recommendedName>
</protein>
<name>A0A7S2LAS7_9STRA</name>
<dbReference type="PANTHER" id="PTHR23138:SF87">
    <property type="entry name" value="E3 SUMO-PROTEIN LIGASE RANBP2"/>
    <property type="match status" value="1"/>
</dbReference>
<dbReference type="InterPro" id="IPR045255">
    <property type="entry name" value="RanBP1-like"/>
</dbReference>
<dbReference type="Gene3D" id="2.30.29.30">
    <property type="entry name" value="Pleckstrin-homology domain (PH domain)/Phosphotyrosine-binding domain (PTB)"/>
    <property type="match status" value="1"/>
</dbReference>
<accession>A0A7S2LAS7</accession>
<dbReference type="Pfam" id="PF00638">
    <property type="entry name" value="Ran_BP1"/>
    <property type="match status" value="1"/>
</dbReference>
<dbReference type="AlphaFoldDB" id="A0A7S2LAS7"/>
<feature type="compositionally biased region" description="Acidic residues" evidence="1">
    <location>
        <begin position="55"/>
        <end position="64"/>
    </location>
</feature>
<proteinExistence type="predicted"/>
<feature type="compositionally biased region" description="Polar residues" evidence="1">
    <location>
        <begin position="45"/>
        <end position="54"/>
    </location>
</feature>
<feature type="compositionally biased region" description="Polar residues" evidence="1">
    <location>
        <begin position="26"/>
        <end position="35"/>
    </location>
</feature>
<feature type="domain" description="RanBD1" evidence="2">
    <location>
        <begin position="87"/>
        <end position="211"/>
    </location>
</feature>
<dbReference type="GO" id="GO:0005737">
    <property type="term" value="C:cytoplasm"/>
    <property type="evidence" value="ECO:0007669"/>
    <property type="project" value="TreeGrafter"/>
</dbReference>
<evidence type="ECO:0000259" key="2">
    <source>
        <dbReference type="PROSITE" id="PS50196"/>
    </source>
</evidence>
<evidence type="ECO:0000256" key="1">
    <source>
        <dbReference type="SAM" id="MobiDB-lite"/>
    </source>
</evidence>